<evidence type="ECO:0000259" key="11">
    <source>
        <dbReference type="SMART" id="SM00756"/>
    </source>
</evidence>
<feature type="domain" description="Vitamin K epoxide reductase" evidence="11">
    <location>
        <begin position="25"/>
        <end position="166"/>
    </location>
</feature>
<organism evidence="12 13">
    <name type="scientific">Sinomonas terrae</name>
    <dbReference type="NCBI Taxonomy" id="2908838"/>
    <lineage>
        <taxon>Bacteria</taxon>
        <taxon>Bacillati</taxon>
        <taxon>Actinomycetota</taxon>
        <taxon>Actinomycetes</taxon>
        <taxon>Micrococcales</taxon>
        <taxon>Micrococcaceae</taxon>
        <taxon>Sinomonas</taxon>
    </lineage>
</organism>
<sequence length="214" mass="23718">MTQAPASAQTATSAQAEPGPLMTKRIPFAWLLLITSIVGWLASGELVLEKLQKLANPNFVTVCDVNPWVSCGEVMSTWQSSVFGFPNMFIGIVAFGITLTAAMGLFAGAAFRRWYWVCFQVGVTLGFVFFVWLWSQALYAIGILCPLCMVVWAMMIPMFVWTTIRNLQRGVIPARAGLVKTLGEWGWIIVAILYIGVIASIFFRFLPMFVPSTM</sequence>
<feature type="transmembrane region" description="Helical" evidence="10">
    <location>
        <begin position="28"/>
        <end position="48"/>
    </location>
</feature>
<keyword evidence="4" id="KW-0874">Quinone</keyword>
<dbReference type="Gene3D" id="1.20.1440.130">
    <property type="entry name" value="VKOR domain"/>
    <property type="match status" value="1"/>
</dbReference>
<dbReference type="InterPro" id="IPR012932">
    <property type="entry name" value="VKOR"/>
</dbReference>
<evidence type="ECO:0000256" key="5">
    <source>
        <dbReference type="ARBA" id="ARBA00022989"/>
    </source>
</evidence>
<gene>
    <name evidence="12" type="ORF">L0M17_08450</name>
</gene>
<evidence type="ECO:0000256" key="8">
    <source>
        <dbReference type="ARBA" id="ARBA00023157"/>
    </source>
</evidence>
<accession>A0ABS9U0S0</accession>
<evidence type="ECO:0000313" key="13">
    <source>
        <dbReference type="Proteomes" id="UP001202922"/>
    </source>
</evidence>
<feature type="transmembrane region" description="Helical" evidence="10">
    <location>
        <begin position="140"/>
        <end position="164"/>
    </location>
</feature>
<dbReference type="EMBL" id="JAKZBV010000001">
    <property type="protein sequence ID" value="MCH6470007.1"/>
    <property type="molecule type" value="Genomic_DNA"/>
</dbReference>
<keyword evidence="3 10" id="KW-0812">Transmembrane</keyword>
<dbReference type="CDD" id="cd12922">
    <property type="entry name" value="VKOR_5"/>
    <property type="match status" value="1"/>
</dbReference>
<protein>
    <submittedName>
        <fullName evidence="12">Vitamin K epoxide reductase family protein</fullName>
    </submittedName>
</protein>
<feature type="transmembrane region" description="Helical" evidence="10">
    <location>
        <begin position="114"/>
        <end position="134"/>
    </location>
</feature>
<comment type="similarity">
    <text evidence="2">Belongs to the VKOR family.</text>
</comment>
<feature type="transmembrane region" description="Helical" evidence="10">
    <location>
        <begin position="88"/>
        <end position="107"/>
    </location>
</feature>
<comment type="subcellular location">
    <subcellularLocation>
        <location evidence="1">Membrane</location>
        <topology evidence="1">Multi-pass membrane protein</topology>
    </subcellularLocation>
</comment>
<evidence type="ECO:0000256" key="1">
    <source>
        <dbReference type="ARBA" id="ARBA00004141"/>
    </source>
</evidence>
<feature type="transmembrane region" description="Helical" evidence="10">
    <location>
        <begin position="185"/>
        <end position="206"/>
    </location>
</feature>
<name>A0ABS9U0S0_9MICC</name>
<evidence type="ECO:0000256" key="3">
    <source>
        <dbReference type="ARBA" id="ARBA00022692"/>
    </source>
</evidence>
<dbReference type="Proteomes" id="UP001202922">
    <property type="component" value="Unassembled WGS sequence"/>
</dbReference>
<dbReference type="InterPro" id="IPR041714">
    <property type="entry name" value="VKOR_Actinobacteria"/>
</dbReference>
<keyword evidence="6" id="KW-0560">Oxidoreductase</keyword>
<evidence type="ECO:0000313" key="12">
    <source>
        <dbReference type="EMBL" id="MCH6470007.1"/>
    </source>
</evidence>
<evidence type="ECO:0000256" key="9">
    <source>
        <dbReference type="ARBA" id="ARBA00023284"/>
    </source>
</evidence>
<keyword evidence="9" id="KW-0676">Redox-active center</keyword>
<comment type="caution">
    <text evidence="12">The sequence shown here is derived from an EMBL/GenBank/DDBJ whole genome shotgun (WGS) entry which is preliminary data.</text>
</comment>
<evidence type="ECO:0000256" key="6">
    <source>
        <dbReference type="ARBA" id="ARBA00023002"/>
    </source>
</evidence>
<evidence type="ECO:0000256" key="10">
    <source>
        <dbReference type="SAM" id="Phobius"/>
    </source>
</evidence>
<proteinExistence type="inferred from homology"/>
<dbReference type="RefSeq" id="WP_241053502.1">
    <property type="nucleotide sequence ID" value="NZ_JAKZBV010000001.1"/>
</dbReference>
<keyword evidence="5 10" id="KW-1133">Transmembrane helix</keyword>
<keyword evidence="13" id="KW-1185">Reference proteome</keyword>
<evidence type="ECO:0000256" key="2">
    <source>
        <dbReference type="ARBA" id="ARBA00006214"/>
    </source>
</evidence>
<dbReference type="SMART" id="SM00756">
    <property type="entry name" value="VKc"/>
    <property type="match status" value="1"/>
</dbReference>
<keyword evidence="7 10" id="KW-0472">Membrane</keyword>
<dbReference type="Pfam" id="PF07884">
    <property type="entry name" value="VKOR"/>
    <property type="match status" value="1"/>
</dbReference>
<keyword evidence="8" id="KW-1015">Disulfide bond</keyword>
<evidence type="ECO:0000256" key="4">
    <source>
        <dbReference type="ARBA" id="ARBA00022719"/>
    </source>
</evidence>
<evidence type="ECO:0000256" key="7">
    <source>
        <dbReference type="ARBA" id="ARBA00023136"/>
    </source>
</evidence>
<dbReference type="InterPro" id="IPR038354">
    <property type="entry name" value="VKOR_sf"/>
</dbReference>
<reference evidence="12 13" key="1">
    <citation type="submission" date="2022-03" db="EMBL/GenBank/DDBJ databases">
        <title>Sinomonas sp. isolated from a soil.</title>
        <authorList>
            <person name="Han J."/>
            <person name="Kim D.-U."/>
        </authorList>
    </citation>
    <scope>NUCLEOTIDE SEQUENCE [LARGE SCALE GENOMIC DNA]</scope>
    <source>
        <strain evidence="12 13">5-5</strain>
    </source>
</reference>